<dbReference type="eggNOG" id="ENOG5033S3E">
    <property type="taxonomic scope" value="Bacteria"/>
</dbReference>
<organism evidence="1 2">
    <name type="scientific">Bacteroides coprosuis DSM 18011</name>
    <dbReference type="NCBI Taxonomy" id="679937"/>
    <lineage>
        <taxon>Bacteria</taxon>
        <taxon>Pseudomonadati</taxon>
        <taxon>Bacteroidota</taxon>
        <taxon>Bacteroidia</taxon>
        <taxon>Bacteroidales</taxon>
        <taxon>Bacteroidaceae</taxon>
        <taxon>Bacteroides</taxon>
    </lineage>
</organism>
<dbReference type="Proteomes" id="UP000018439">
    <property type="component" value="Chromosome"/>
</dbReference>
<name>F3ZSY7_9BACE</name>
<evidence type="ECO:0000313" key="2">
    <source>
        <dbReference type="Proteomes" id="UP000018439"/>
    </source>
</evidence>
<gene>
    <name evidence="1" type="ORF">Bcop_2054</name>
</gene>
<evidence type="ECO:0000313" key="1">
    <source>
        <dbReference type="EMBL" id="EGJ72228.1"/>
    </source>
</evidence>
<sequence>MKLNKNIKYLLLSIPCLILSVLWGCSDSDKDYLDDGAYPPPSIELTSETDIDASILGSNELLLGRVIAPNLLRDVYATLLIADGDNYIEIDKDKRIPFQLDNFPKEIDFTIEIPIYSEDAAGIKIVATDIYTKMDEVVIPIRRIKGIPPTISFDKDNLGSVQFNKNIQLLAHVEGKTSLKSITYVLAQDVPYKELGKPITINAKGDKVEDFTFDVLVDNEDANAIAVTAIDEDGFQRREFVTFSIEGVPEGRAAIFKELTMATEWEIPTDPTKPYIFSLMGINVNGITKHVVSLEEAQKAGNKASLDFMFANIWRNPNGGRLGNHGFAYVGAARIDGGAIGRKPDVDGWLTDCQRNETYFEMIDEKIVAELDLDNFFETTTGNWRTFEALEQLKDVVVGSGSNRQIYQRPNAGTVAGAAFQQIKDGSYIAILRVADGEKKYGIIKVVKAGDDSAALLPNGKLAYPEKENTPVPCSDPNLGYDYSGVASLYGKTCNLEIIIQL</sequence>
<protein>
    <submittedName>
        <fullName evidence="1">Uncharacterized protein</fullName>
    </submittedName>
</protein>
<dbReference type="AlphaFoldDB" id="F3ZSY7"/>
<accession>F3ZSY7</accession>
<dbReference type="STRING" id="679937.Bcop_2054"/>
<proteinExistence type="predicted"/>
<dbReference type="EMBL" id="CM001167">
    <property type="protein sequence ID" value="EGJ72228.1"/>
    <property type="molecule type" value="Genomic_DNA"/>
</dbReference>
<dbReference type="HOGENOM" id="CLU_534918_0_0_10"/>
<dbReference type="OrthoDB" id="1027892at2"/>
<keyword evidence="2" id="KW-1185">Reference proteome</keyword>
<reference evidence="1 2" key="1">
    <citation type="journal article" date="2011" name="Stand. Genomic Sci.">
        <title>Non-contiguous finished genome sequence of Bacteroides coprosuis type strain (PC139).</title>
        <authorList>
            <person name="Land M."/>
            <person name="Held B."/>
            <person name="Gronow S."/>
            <person name="Abt B."/>
            <person name="Lucas S."/>
            <person name="Del Rio T.G."/>
            <person name="Nolan M."/>
            <person name="Tice H."/>
            <person name="Cheng J.F."/>
            <person name="Pitluck S."/>
            <person name="Liolios K."/>
            <person name="Pagani I."/>
            <person name="Ivanova N."/>
            <person name="Mavromatis K."/>
            <person name="Mikhailova N."/>
            <person name="Pati A."/>
            <person name="Tapia R."/>
            <person name="Han C."/>
            <person name="Goodwin L."/>
            <person name="Chen A."/>
            <person name="Palaniappan K."/>
            <person name="Hauser L."/>
            <person name="Brambilla E.M."/>
            <person name="Rohde M."/>
            <person name="Goker M."/>
            <person name="Detter J.C."/>
            <person name="Woyke T."/>
            <person name="Bristow J."/>
            <person name="Eisen J.A."/>
            <person name="Markowitz V."/>
            <person name="Hugenholtz P."/>
            <person name="Kyrpides N.C."/>
            <person name="Klenk H.P."/>
            <person name="Lapidus A."/>
        </authorList>
    </citation>
    <scope>NUCLEOTIDE SEQUENCE</scope>
    <source>
        <strain evidence="1 2">DSM 18011</strain>
    </source>
</reference>